<dbReference type="PROSITE" id="PS50896">
    <property type="entry name" value="LISH"/>
    <property type="match status" value="2"/>
</dbReference>
<dbReference type="Gene3D" id="4.10.240.10">
    <property type="entry name" value="Zn(2)-C6 fungal-type DNA-binding domain"/>
    <property type="match status" value="1"/>
</dbReference>
<evidence type="ECO:0000256" key="2">
    <source>
        <dbReference type="ARBA" id="ARBA00023125"/>
    </source>
</evidence>
<feature type="domain" description="Zn(2)-C6 fungal-type" evidence="5">
    <location>
        <begin position="11"/>
        <end position="45"/>
    </location>
</feature>
<dbReference type="SMART" id="SM00667">
    <property type="entry name" value="LisH"/>
    <property type="match status" value="2"/>
</dbReference>
<proteinExistence type="predicted"/>
<keyword evidence="3" id="KW-0804">Transcription</keyword>
<dbReference type="InterPro" id="IPR036864">
    <property type="entry name" value="Zn2-C6_fun-type_DNA-bd_sf"/>
</dbReference>
<dbReference type="GO" id="GO:0003677">
    <property type="term" value="F:DNA binding"/>
    <property type="evidence" value="ECO:0007669"/>
    <property type="project" value="UniProtKB-KW"/>
</dbReference>
<protein>
    <recommendedName>
        <fullName evidence="5">Zn(2)-C6 fungal-type domain-containing protein</fullName>
    </recommendedName>
</protein>
<dbReference type="Pfam" id="PF00172">
    <property type="entry name" value="Zn_clus"/>
    <property type="match status" value="1"/>
</dbReference>
<dbReference type="InterPro" id="IPR006594">
    <property type="entry name" value="LisH"/>
</dbReference>
<dbReference type="Proteomes" id="UP000038010">
    <property type="component" value="Unassembled WGS sequence"/>
</dbReference>
<dbReference type="InterPro" id="IPR001138">
    <property type="entry name" value="Zn2Cys6_DnaBD"/>
</dbReference>
<evidence type="ECO:0000313" key="6">
    <source>
        <dbReference type="EMBL" id="KPI42219.1"/>
    </source>
</evidence>
<dbReference type="GO" id="GO:0000981">
    <property type="term" value="F:DNA-binding transcription factor activity, RNA polymerase II-specific"/>
    <property type="evidence" value="ECO:0007669"/>
    <property type="project" value="InterPro"/>
</dbReference>
<dbReference type="PROSITE" id="PS50048">
    <property type="entry name" value="ZN2_CY6_FUNGAL_2"/>
    <property type="match status" value="1"/>
</dbReference>
<gene>
    <name evidence="6" type="ORF">AB675_9506</name>
</gene>
<reference evidence="6 7" key="1">
    <citation type="submission" date="2015-06" db="EMBL/GenBank/DDBJ databases">
        <title>Draft genome of the ant-associated black yeast Phialophora attae CBS 131958.</title>
        <authorList>
            <person name="Moreno L.F."/>
            <person name="Stielow B.J."/>
            <person name="de Hoog S."/>
            <person name="Vicente V.A."/>
            <person name="Weiss V.A."/>
            <person name="de Vries M."/>
            <person name="Cruz L.M."/>
            <person name="Souza E.M."/>
        </authorList>
    </citation>
    <scope>NUCLEOTIDE SEQUENCE [LARGE SCALE GENOMIC DNA]</scope>
    <source>
        <strain evidence="6 7">CBS 131958</strain>
    </source>
</reference>
<keyword evidence="1" id="KW-0805">Transcription regulation</keyword>
<organism evidence="6 7">
    <name type="scientific">Cyphellophora attinorum</name>
    <dbReference type="NCBI Taxonomy" id="1664694"/>
    <lineage>
        <taxon>Eukaryota</taxon>
        <taxon>Fungi</taxon>
        <taxon>Dikarya</taxon>
        <taxon>Ascomycota</taxon>
        <taxon>Pezizomycotina</taxon>
        <taxon>Eurotiomycetes</taxon>
        <taxon>Chaetothyriomycetidae</taxon>
        <taxon>Chaetothyriales</taxon>
        <taxon>Cyphellophoraceae</taxon>
        <taxon>Cyphellophora</taxon>
    </lineage>
</organism>
<keyword evidence="4" id="KW-0539">Nucleus</keyword>
<evidence type="ECO:0000313" key="7">
    <source>
        <dbReference type="Proteomes" id="UP000038010"/>
    </source>
</evidence>
<evidence type="ECO:0000256" key="1">
    <source>
        <dbReference type="ARBA" id="ARBA00023015"/>
    </source>
</evidence>
<evidence type="ECO:0000256" key="3">
    <source>
        <dbReference type="ARBA" id="ARBA00023163"/>
    </source>
</evidence>
<dbReference type="Pfam" id="PF08513">
    <property type="entry name" value="LisH"/>
    <property type="match status" value="1"/>
</dbReference>
<name>A0A0N0NP77_9EURO</name>
<keyword evidence="2" id="KW-0238">DNA-binding</keyword>
<keyword evidence="7" id="KW-1185">Reference proteome</keyword>
<dbReference type="RefSeq" id="XP_018002182.1">
    <property type="nucleotide sequence ID" value="XM_018150046.1"/>
</dbReference>
<dbReference type="GO" id="GO:0008270">
    <property type="term" value="F:zinc ion binding"/>
    <property type="evidence" value="ECO:0007669"/>
    <property type="project" value="InterPro"/>
</dbReference>
<dbReference type="VEuPathDB" id="FungiDB:AB675_9506"/>
<dbReference type="SUPFAM" id="SSF57701">
    <property type="entry name" value="Zn2/Cys6 DNA-binding domain"/>
    <property type="match status" value="1"/>
</dbReference>
<dbReference type="CDD" id="cd00067">
    <property type="entry name" value="GAL4"/>
    <property type="match status" value="1"/>
</dbReference>
<dbReference type="SMART" id="SM00066">
    <property type="entry name" value="GAL4"/>
    <property type="match status" value="1"/>
</dbReference>
<dbReference type="AlphaFoldDB" id="A0A0N0NP77"/>
<accession>A0A0N0NP77</accession>
<sequence>MPVKAASMMQACEGCKAQNVKCDLGLPSGIPPCIRCRRELTVCSFSFSDKRKTQTPPGKPQPVSPPAQLTQADLNNIVIDYLAKRGYNRTVATLQAESTEPVIPKYEDTWDMTRDTARIFAAEQASSRRNLNDIVFKYLAKKGYARTEAVLRCEVELQEIDQMMEGMKNDAKGQEPWVIAANPLVKWAKKETKEDSEDEDWEML</sequence>
<comment type="caution">
    <text evidence="6">The sequence shown here is derived from an EMBL/GenBank/DDBJ whole genome shotgun (WGS) entry which is preliminary data.</text>
</comment>
<evidence type="ECO:0000259" key="5">
    <source>
        <dbReference type="PROSITE" id="PS50048"/>
    </source>
</evidence>
<dbReference type="EMBL" id="LFJN01000007">
    <property type="protein sequence ID" value="KPI42219.1"/>
    <property type="molecule type" value="Genomic_DNA"/>
</dbReference>
<dbReference type="GeneID" id="28741926"/>
<evidence type="ECO:0000256" key="4">
    <source>
        <dbReference type="ARBA" id="ARBA00023242"/>
    </source>
</evidence>